<reference evidence="8 9" key="1">
    <citation type="journal article" date="2019" name="Nat. Plants">
        <title>Stout camphor tree genome fills gaps in understanding of flowering plant genome evolution.</title>
        <authorList>
            <person name="Chaw S.M."/>
            <person name="Liu Y.C."/>
            <person name="Wu Y.W."/>
            <person name="Wang H.Y."/>
            <person name="Lin C.I."/>
            <person name="Wu C.S."/>
            <person name="Ke H.M."/>
            <person name="Chang L.Y."/>
            <person name="Hsu C.Y."/>
            <person name="Yang H.T."/>
            <person name="Sudianto E."/>
            <person name="Hsu M.H."/>
            <person name="Wu K.P."/>
            <person name="Wang L.N."/>
            <person name="Leebens-Mack J.H."/>
            <person name="Tsai I.J."/>
        </authorList>
    </citation>
    <scope>NUCLEOTIDE SEQUENCE [LARGE SCALE GENOMIC DNA]</scope>
    <source>
        <strain evidence="9">cv. Chaw 1501</strain>
        <tissue evidence="8">Young leaves</tissue>
    </source>
</reference>
<evidence type="ECO:0000256" key="2">
    <source>
        <dbReference type="ARBA" id="ARBA00008419"/>
    </source>
</evidence>
<feature type="domain" description="6-phosphogluconate dehydrogenase C-terminal" evidence="7">
    <location>
        <begin position="15"/>
        <end position="71"/>
    </location>
</feature>
<organism evidence="8 9">
    <name type="scientific">Cinnamomum micranthum f. kanehirae</name>
    <dbReference type="NCBI Taxonomy" id="337451"/>
    <lineage>
        <taxon>Eukaryota</taxon>
        <taxon>Viridiplantae</taxon>
        <taxon>Streptophyta</taxon>
        <taxon>Embryophyta</taxon>
        <taxon>Tracheophyta</taxon>
        <taxon>Spermatophyta</taxon>
        <taxon>Magnoliopsida</taxon>
        <taxon>Magnoliidae</taxon>
        <taxon>Laurales</taxon>
        <taxon>Lauraceae</taxon>
        <taxon>Cinnamomum</taxon>
    </lineage>
</organism>
<dbReference type="GO" id="GO:0004616">
    <property type="term" value="F:phosphogluconate dehydrogenase (decarboxylating) activity"/>
    <property type="evidence" value="ECO:0007669"/>
    <property type="project" value="UniProtKB-EC"/>
</dbReference>
<protein>
    <recommendedName>
        <fullName evidence="3">phosphogluconate dehydrogenase (NADP(+)-dependent, decarboxylating)</fullName>
        <ecNumber evidence="3">1.1.1.44</ecNumber>
    </recommendedName>
</protein>
<evidence type="ECO:0000256" key="3">
    <source>
        <dbReference type="ARBA" id="ARBA00013011"/>
    </source>
</evidence>
<evidence type="ECO:0000256" key="1">
    <source>
        <dbReference type="ARBA" id="ARBA00004874"/>
    </source>
</evidence>
<keyword evidence="4" id="KW-0560">Oxidoreductase</keyword>
<dbReference type="InterPro" id="IPR013328">
    <property type="entry name" value="6PGD_dom2"/>
</dbReference>
<dbReference type="GO" id="GO:0019521">
    <property type="term" value="P:D-gluconate metabolic process"/>
    <property type="evidence" value="ECO:0007669"/>
    <property type="project" value="UniProtKB-KW"/>
</dbReference>
<evidence type="ECO:0000256" key="6">
    <source>
        <dbReference type="ARBA" id="ARBA00023126"/>
    </source>
</evidence>
<dbReference type="SUPFAM" id="SSF48179">
    <property type="entry name" value="6-phosphogluconate dehydrogenase C-terminal domain-like"/>
    <property type="match status" value="1"/>
</dbReference>
<dbReference type="Gene3D" id="1.10.1040.10">
    <property type="entry name" value="N-(1-d-carboxylethyl)-l-norvaline Dehydrogenase, domain 2"/>
    <property type="match status" value="1"/>
</dbReference>
<comment type="pathway">
    <text evidence="1">Carbohydrate degradation; pentose phosphate pathway; D-ribulose 5-phosphate from D-glucose 6-phosphate (oxidative stage): step 3/3.</text>
</comment>
<evidence type="ECO:0000313" key="8">
    <source>
        <dbReference type="EMBL" id="RWR80091.1"/>
    </source>
</evidence>
<gene>
    <name evidence="8" type="ORF">CKAN_00870700</name>
</gene>
<dbReference type="AlphaFoldDB" id="A0A3S3MAP9"/>
<dbReference type="PANTHER" id="PTHR11811">
    <property type="entry name" value="6-PHOSPHOGLUCONATE DEHYDROGENASE"/>
    <property type="match status" value="1"/>
</dbReference>
<keyword evidence="5" id="KW-0311">Gluconate utilization</keyword>
<dbReference type="UniPathway" id="UPA00115">
    <property type="reaction ID" value="UER00410"/>
</dbReference>
<evidence type="ECO:0000256" key="5">
    <source>
        <dbReference type="ARBA" id="ARBA00023064"/>
    </source>
</evidence>
<dbReference type="InterPro" id="IPR006183">
    <property type="entry name" value="Pgluconate_DH"/>
</dbReference>
<dbReference type="Pfam" id="PF00393">
    <property type="entry name" value="6PGD"/>
    <property type="match status" value="1"/>
</dbReference>
<dbReference type="OrthoDB" id="1741079at2759"/>
<comment type="similarity">
    <text evidence="2">Belongs to the 6-phosphogluconate dehydrogenase family.</text>
</comment>
<dbReference type="Proteomes" id="UP000283530">
    <property type="component" value="Unassembled WGS sequence"/>
</dbReference>
<proteinExistence type="inferred from homology"/>
<keyword evidence="9" id="KW-1185">Reference proteome</keyword>
<accession>A0A3S3MAP9</accession>
<comment type="caution">
    <text evidence="8">The sequence shown here is derived from an EMBL/GenBank/DDBJ whole genome shotgun (WGS) entry which is preliminary data.</text>
</comment>
<dbReference type="InterPro" id="IPR008927">
    <property type="entry name" value="6-PGluconate_DH-like_C_sf"/>
</dbReference>
<dbReference type="InterPro" id="IPR006114">
    <property type="entry name" value="6PGDH_C"/>
</dbReference>
<dbReference type="STRING" id="337451.A0A3S3MAP9"/>
<evidence type="ECO:0000313" key="9">
    <source>
        <dbReference type="Proteomes" id="UP000283530"/>
    </source>
</evidence>
<keyword evidence="6" id="KW-0570">Pentose shunt</keyword>
<evidence type="ECO:0000259" key="7">
    <source>
        <dbReference type="Pfam" id="PF00393"/>
    </source>
</evidence>
<dbReference type="EMBL" id="QPKB01000003">
    <property type="protein sequence ID" value="RWR80091.1"/>
    <property type="molecule type" value="Genomic_DNA"/>
</dbReference>
<dbReference type="GO" id="GO:0006098">
    <property type="term" value="P:pentose-phosphate shunt"/>
    <property type="evidence" value="ECO:0007669"/>
    <property type="project" value="UniProtKB-UniPathway"/>
</dbReference>
<dbReference type="EC" id="1.1.1.44" evidence="3"/>
<name>A0A3S3MAP9_9MAGN</name>
<evidence type="ECO:0000256" key="4">
    <source>
        <dbReference type="ARBA" id="ARBA00023002"/>
    </source>
</evidence>
<sequence>MIQEKWLLPPLICPELVDKVLDKTGMKGTSKWTIQQAANLSVAAPTIASSLDARFCYSDCLDRKLVEGKILFYNGSSNGQEAINVSAVGSIMEEELMNDLKMVYALPAILFGLDREQIKHYINTTK</sequence>